<accession>A0AA40AGK8</accession>
<organism evidence="8 9">
    <name type="scientific">Lasiosphaeris hirsuta</name>
    <dbReference type="NCBI Taxonomy" id="260670"/>
    <lineage>
        <taxon>Eukaryota</taxon>
        <taxon>Fungi</taxon>
        <taxon>Dikarya</taxon>
        <taxon>Ascomycota</taxon>
        <taxon>Pezizomycotina</taxon>
        <taxon>Sordariomycetes</taxon>
        <taxon>Sordariomycetidae</taxon>
        <taxon>Sordariales</taxon>
        <taxon>Lasiosphaeriaceae</taxon>
        <taxon>Lasiosphaeris</taxon>
    </lineage>
</organism>
<dbReference type="Gene3D" id="2.40.128.320">
    <property type="entry name" value="Protein HRI1, N-terminal domain"/>
    <property type="match status" value="1"/>
</dbReference>
<dbReference type="GO" id="GO:0005634">
    <property type="term" value="C:nucleus"/>
    <property type="evidence" value="ECO:0007669"/>
    <property type="project" value="UniProtKB-SubCell"/>
</dbReference>
<comment type="similarity">
    <text evidence="3">Belongs to the HRI1 family.</text>
</comment>
<evidence type="ECO:0000256" key="2">
    <source>
        <dbReference type="ARBA" id="ARBA00004496"/>
    </source>
</evidence>
<comment type="caution">
    <text evidence="8">The sequence shown here is derived from an EMBL/GenBank/DDBJ whole genome shotgun (WGS) entry which is preliminary data.</text>
</comment>
<gene>
    <name evidence="8" type="ORF">B0H67DRAFT_645217</name>
</gene>
<evidence type="ECO:0000256" key="6">
    <source>
        <dbReference type="ARBA" id="ARBA00023242"/>
    </source>
</evidence>
<dbReference type="EMBL" id="JAUKUA010000004">
    <property type="protein sequence ID" value="KAK0715470.1"/>
    <property type="molecule type" value="Genomic_DNA"/>
</dbReference>
<keyword evidence="5" id="KW-0963">Cytoplasm</keyword>
<evidence type="ECO:0000313" key="9">
    <source>
        <dbReference type="Proteomes" id="UP001172102"/>
    </source>
</evidence>
<sequence length="247" mass="27324">MGDISIRESIRWLPDEASEPTSTIVLTSPERRFVDLRILLDAQPSPGGNYPFSALEWGIAGTSSSSLRAPTSSEPPGQQISHAQWRHWINSRTVDVENAIDEGDNLPQPDGTVLEKGRMVNPTTGRETDYEEVWHSDTIDAVHGATVCIVLKLQRDEEDSSPLERGMVVRLGQYCQAIVRKGPGDGDVTVERLKWDDATEEWVKQVRIGDAEVPTDFATYFGIEAMVGDNILVGEDVWTVVEKFGSS</sequence>
<dbReference type="AlphaFoldDB" id="A0AA40AGK8"/>
<evidence type="ECO:0000256" key="4">
    <source>
        <dbReference type="ARBA" id="ARBA00017063"/>
    </source>
</evidence>
<evidence type="ECO:0000313" key="8">
    <source>
        <dbReference type="EMBL" id="KAK0715470.1"/>
    </source>
</evidence>
<dbReference type="CDD" id="cd11692">
    <property type="entry name" value="HRI1_N_like"/>
    <property type="match status" value="1"/>
</dbReference>
<reference evidence="8" key="1">
    <citation type="submission" date="2023-06" db="EMBL/GenBank/DDBJ databases">
        <title>Genome-scale phylogeny and comparative genomics of the fungal order Sordariales.</title>
        <authorList>
            <consortium name="Lawrence Berkeley National Laboratory"/>
            <person name="Hensen N."/>
            <person name="Bonometti L."/>
            <person name="Westerberg I."/>
            <person name="Brannstrom I.O."/>
            <person name="Guillou S."/>
            <person name="Cros-Aarteil S."/>
            <person name="Calhoun S."/>
            <person name="Haridas S."/>
            <person name="Kuo A."/>
            <person name="Mondo S."/>
            <person name="Pangilinan J."/>
            <person name="Riley R."/>
            <person name="Labutti K."/>
            <person name="Andreopoulos B."/>
            <person name="Lipzen A."/>
            <person name="Chen C."/>
            <person name="Yanf M."/>
            <person name="Daum C."/>
            <person name="Ng V."/>
            <person name="Clum A."/>
            <person name="Steindorff A."/>
            <person name="Ohm R."/>
            <person name="Martin F."/>
            <person name="Silar P."/>
            <person name="Natvig D."/>
            <person name="Lalanne C."/>
            <person name="Gautier V."/>
            <person name="Ament-Velasquez S.L."/>
            <person name="Kruys A."/>
            <person name="Hutchinson M.I."/>
            <person name="Powell A.J."/>
            <person name="Barry K."/>
            <person name="Miller A.N."/>
            <person name="Grigoriev I.V."/>
            <person name="Debuchy R."/>
            <person name="Gladieux P."/>
            <person name="Thoren M.H."/>
            <person name="Johannesson H."/>
        </authorList>
    </citation>
    <scope>NUCLEOTIDE SEQUENCE</scope>
    <source>
        <strain evidence="8">SMH4607-1</strain>
    </source>
</reference>
<dbReference type="Proteomes" id="UP001172102">
    <property type="component" value="Unassembled WGS sequence"/>
</dbReference>
<evidence type="ECO:0000256" key="3">
    <source>
        <dbReference type="ARBA" id="ARBA00005229"/>
    </source>
</evidence>
<dbReference type="InterPro" id="IPR031818">
    <property type="entry name" value="Hri1"/>
</dbReference>
<feature type="region of interest" description="Disordered" evidence="7">
    <location>
        <begin position="103"/>
        <end position="127"/>
    </location>
</feature>
<dbReference type="GO" id="GO:0005737">
    <property type="term" value="C:cytoplasm"/>
    <property type="evidence" value="ECO:0007669"/>
    <property type="project" value="UniProtKB-SubCell"/>
</dbReference>
<protein>
    <recommendedName>
        <fullName evidence="4">Protein HRI1</fullName>
    </recommendedName>
</protein>
<dbReference type="InterPro" id="IPR043047">
    <property type="entry name" value="Hri1_N_sf"/>
</dbReference>
<comment type="subcellular location">
    <subcellularLocation>
        <location evidence="2">Cytoplasm</location>
    </subcellularLocation>
    <subcellularLocation>
        <location evidence="1">Nucleus</location>
    </subcellularLocation>
</comment>
<dbReference type="InterPro" id="IPR038744">
    <property type="entry name" value="Hri1_N"/>
</dbReference>
<evidence type="ECO:0000256" key="5">
    <source>
        <dbReference type="ARBA" id="ARBA00022490"/>
    </source>
</evidence>
<keyword evidence="6" id="KW-0539">Nucleus</keyword>
<dbReference type="Pfam" id="PF16815">
    <property type="entry name" value="HRI1"/>
    <property type="match status" value="1"/>
</dbReference>
<evidence type="ECO:0000256" key="7">
    <source>
        <dbReference type="SAM" id="MobiDB-lite"/>
    </source>
</evidence>
<keyword evidence="9" id="KW-1185">Reference proteome</keyword>
<evidence type="ECO:0000256" key="1">
    <source>
        <dbReference type="ARBA" id="ARBA00004123"/>
    </source>
</evidence>
<proteinExistence type="inferred from homology"/>
<dbReference type="CDD" id="cd11693">
    <property type="entry name" value="HRI1_C_like"/>
    <property type="match status" value="1"/>
</dbReference>
<name>A0AA40AGK8_9PEZI</name>